<keyword evidence="2" id="KW-0238">DNA-binding</keyword>
<evidence type="ECO:0000256" key="2">
    <source>
        <dbReference type="ARBA" id="ARBA00023125"/>
    </source>
</evidence>
<organism evidence="6 7">
    <name type="scientific">Talaromyces rugulosus</name>
    <name type="common">Penicillium rugulosum</name>
    <dbReference type="NCBI Taxonomy" id="121627"/>
    <lineage>
        <taxon>Eukaryota</taxon>
        <taxon>Fungi</taxon>
        <taxon>Dikarya</taxon>
        <taxon>Ascomycota</taxon>
        <taxon>Pezizomycotina</taxon>
        <taxon>Eurotiomycetes</taxon>
        <taxon>Eurotiomycetidae</taxon>
        <taxon>Eurotiales</taxon>
        <taxon>Trichocomaceae</taxon>
        <taxon>Talaromyces</taxon>
        <taxon>Talaromyces sect. Islandici</taxon>
    </lineage>
</organism>
<evidence type="ECO:0000259" key="5">
    <source>
        <dbReference type="PROSITE" id="PS50048"/>
    </source>
</evidence>
<dbReference type="InterPro" id="IPR021858">
    <property type="entry name" value="Fun_TF"/>
</dbReference>
<dbReference type="GO" id="GO:0000981">
    <property type="term" value="F:DNA-binding transcription factor activity, RNA polymerase II-specific"/>
    <property type="evidence" value="ECO:0007669"/>
    <property type="project" value="InterPro"/>
</dbReference>
<dbReference type="AlphaFoldDB" id="A0A7H8R4D1"/>
<dbReference type="InterPro" id="IPR001138">
    <property type="entry name" value="Zn2Cys6_DnaBD"/>
</dbReference>
<gene>
    <name evidence="6" type="ORF">TRUGW13939_08386</name>
</gene>
<dbReference type="Gene3D" id="4.10.240.10">
    <property type="entry name" value="Zn(2)-C6 fungal-type DNA-binding domain"/>
    <property type="match status" value="1"/>
</dbReference>
<keyword evidence="1" id="KW-0805">Transcription regulation</keyword>
<dbReference type="SUPFAM" id="SSF57701">
    <property type="entry name" value="Zn2/Cys6 DNA-binding domain"/>
    <property type="match status" value="1"/>
</dbReference>
<dbReference type="KEGG" id="trg:TRUGW13939_08386"/>
<protein>
    <recommendedName>
        <fullName evidence="5">Zn(2)-C6 fungal-type domain-containing protein</fullName>
    </recommendedName>
</protein>
<dbReference type="CDD" id="cd00067">
    <property type="entry name" value="GAL4"/>
    <property type="match status" value="1"/>
</dbReference>
<dbReference type="OrthoDB" id="416217at2759"/>
<keyword evidence="4" id="KW-0539">Nucleus</keyword>
<dbReference type="EMBL" id="CP055901">
    <property type="protein sequence ID" value="QKX61239.1"/>
    <property type="molecule type" value="Genomic_DNA"/>
</dbReference>
<keyword evidence="3" id="KW-0804">Transcription</keyword>
<keyword evidence="7" id="KW-1185">Reference proteome</keyword>
<sequence>MEAHKLPLSRRTHQKSRLGCGNCKRRRIKCDERKPICSNCVMHAIECTFSNPNISASPPATTRRFRPYQPASESFKKKHSEEFEVEDQTHISTNSIGTQCDFDITSRPSRITDQSPILFADLQLFHHFTASTYRTIADDPKLYDLWQIEIVRWSMTFPSILHLILALSALHLGYENPDQRHQYVQQADDHFTFGVRSVTAVLAQLNEESCQKVYISAVLICFVYFARGPRAGEYLVFSDQGLSEWRVLMNGVKLILHSYHEQVFSGILEPKINPEALSVSPLLRSELDEHILRVQAVQQLVNQMFLTETDNYIYTSAINELLAVLNEVYEKRSSQKSPVGLMQVLIGWVYRLPDELTSQLEQKEPVALVILAHWAVLLKYMQAVWFMKGWDAHVVVGVWCSLEAEFHPWIEWPMQQI</sequence>
<evidence type="ECO:0000313" key="7">
    <source>
        <dbReference type="Proteomes" id="UP000509510"/>
    </source>
</evidence>
<dbReference type="GO" id="GO:0003677">
    <property type="term" value="F:DNA binding"/>
    <property type="evidence" value="ECO:0007669"/>
    <property type="project" value="UniProtKB-KW"/>
</dbReference>
<dbReference type="InterPro" id="IPR052400">
    <property type="entry name" value="Zn2-C6_fungal_TF"/>
</dbReference>
<dbReference type="Pfam" id="PF00172">
    <property type="entry name" value="Zn_clus"/>
    <property type="match status" value="1"/>
</dbReference>
<evidence type="ECO:0000313" key="6">
    <source>
        <dbReference type="EMBL" id="QKX61239.1"/>
    </source>
</evidence>
<dbReference type="Pfam" id="PF11951">
    <property type="entry name" value="Fungal_trans_2"/>
    <property type="match status" value="1"/>
</dbReference>
<proteinExistence type="predicted"/>
<dbReference type="GeneID" id="55995875"/>
<dbReference type="PANTHER" id="PTHR47657">
    <property type="entry name" value="STEROL REGULATORY ELEMENT-BINDING PROTEIN ECM22"/>
    <property type="match status" value="1"/>
</dbReference>
<reference evidence="7" key="1">
    <citation type="submission" date="2020-06" db="EMBL/GenBank/DDBJ databases">
        <title>A chromosome-scale genome assembly of Talaromyces rugulosus W13939.</title>
        <authorList>
            <person name="Wang B."/>
            <person name="Guo L."/>
            <person name="Ye K."/>
            <person name="Wang L."/>
        </authorList>
    </citation>
    <scope>NUCLEOTIDE SEQUENCE [LARGE SCALE GENOMIC DNA]</scope>
    <source>
        <strain evidence="7">W13939</strain>
    </source>
</reference>
<name>A0A7H8R4D1_TALRU</name>
<dbReference type="InterPro" id="IPR036864">
    <property type="entry name" value="Zn2-C6_fun-type_DNA-bd_sf"/>
</dbReference>
<feature type="domain" description="Zn(2)-C6 fungal-type" evidence="5">
    <location>
        <begin position="19"/>
        <end position="49"/>
    </location>
</feature>
<dbReference type="SMART" id="SM00066">
    <property type="entry name" value="GAL4"/>
    <property type="match status" value="1"/>
</dbReference>
<dbReference type="PANTHER" id="PTHR47657:SF13">
    <property type="entry name" value="ZN(2)-C6 FUNGAL-TYPE DOMAIN-CONTAINING PROTEIN-RELATED"/>
    <property type="match status" value="1"/>
</dbReference>
<evidence type="ECO:0000256" key="1">
    <source>
        <dbReference type="ARBA" id="ARBA00023015"/>
    </source>
</evidence>
<dbReference type="GO" id="GO:0008270">
    <property type="term" value="F:zinc ion binding"/>
    <property type="evidence" value="ECO:0007669"/>
    <property type="project" value="InterPro"/>
</dbReference>
<dbReference type="RefSeq" id="XP_035347414.1">
    <property type="nucleotide sequence ID" value="XM_035491521.1"/>
</dbReference>
<dbReference type="PROSITE" id="PS50048">
    <property type="entry name" value="ZN2_CY6_FUNGAL_2"/>
    <property type="match status" value="1"/>
</dbReference>
<accession>A0A7H8R4D1</accession>
<dbReference type="PROSITE" id="PS00463">
    <property type="entry name" value="ZN2_CY6_FUNGAL_1"/>
    <property type="match status" value="1"/>
</dbReference>
<evidence type="ECO:0000256" key="3">
    <source>
        <dbReference type="ARBA" id="ARBA00023163"/>
    </source>
</evidence>
<evidence type="ECO:0000256" key="4">
    <source>
        <dbReference type="ARBA" id="ARBA00023242"/>
    </source>
</evidence>
<dbReference type="Proteomes" id="UP000509510">
    <property type="component" value="Chromosome IV"/>
</dbReference>